<dbReference type="CDD" id="cd13264">
    <property type="entry name" value="PH_ITSN"/>
    <property type="match status" value="1"/>
</dbReference>
<feature type="coiled-coil region" evidence="8">
    <location>
        <begin position="412"/>
        <end position="502"/>
    </location>
</feature>
<evidence type="ECO:0000256" key="5">
    <source>
        <dbReference type="ARBA" id="ARBA00022723"/>
    </source>
</evidence>
<dbReference type="SUPFAM" id="SSF47473">
    <property type="entry name" value="EF-hand"/>
    <property type="match status" value="2"/>
</dbReference>
<dbReference type="PROSITE" id="PS00018">
    <property type="entry name" value="EF_HAND_1"/>
    <property type="match status" value="1"/>
</dbReference>
<dbReference type="InterPro" id="IPR000008">
    <property type="entry name" value="C2_dom"/>
</dbReference>
<dbReference type="SMART" id="SM00054">
    <property type="entry name" value="EFh"/>
    <property type="match status" value="2"/>
</dbReference>
<evidence type="ECO:0000256" key="1">
    <source>
        <dbReference type="ARBA" id="ARBA00004496"/>
    </source>
</evidence>
<dbReference type="FunFam" id="2.60.40.150:FF:000029">
    <property type="entry name" value="Intersectin 1"/>
    <property type="match status" value="1"/>
</dbReference>
<sequence>TPAVTGKLCCCVVVLGGPNIWAITAEERAKHDKQFDSLKPTGGYITGDQARTFFLQSGLPSSVLADIWALSDLNKDGKMDQQEFSIAMKLIKLKLQGQHLPMVLPPVMKQTPVLSPLMSARFGMGSMPNLSMPTSMSTITPLAPMSLTSMTSIPPLVISAPLVPSVSTSSLPNGTSSLLQPLAVPFSSSKLQPHTGSLGPVAGGFGGSNMQKAQSLIDLGSSSSNSSSSASLAGNSPKIAPSDWAVPQASRLKYRQKFNSLDKSMSGYLSGECGIGSLADIDGDGQLKADEFVLAMHLTDMAKAGQPLPLTLPLELVPPSFRSGKYSENINGTLPSYQPVQEEEPQKKQPGKTKFVVSLLINKAVFEGHWNKGGDSVLINNVFWKINLFYFQLLQCYCKIFSKQELERQRRLEWERIRRQELLNQRNREQEEIIKLTSKKKSLNLELEALTDKHQQISGRLQDIRSKKQIRRTELEALDRKCDQGIMEVKQLQQQLQEYQNKLTCLVPEKQLLSERIKNVQLDSTPSKLQKKSLEKEELCQRLKEQLDALEKETASKLAEMDAFNSQLKDLRESYSTQQLALEQLHKIKQSKIREVEKRRAELVQKKRLEDEAARKAKREKENRWQENIRREEEEKKKRLEEERMQEKVQEKLHEEEEKKKQAGILRETEQRQRQLEEEKRKQEQIAKEAEERHKQSEEIKKMKEVTTSHETEKHAAKLNISEKFGDLLKPTTEGKSLKPPWTNEEYVALYSYSSSEPGDLTFTEGEEILVTQKEGEWWTGSIDDRTGIFPSNYVRPKDQEGSSNAGKTGTINKKPEIAQVTTAYAASGTEQLSLAPGQLILILKKNASGWWQGELQAGHEIKVLAEFFPQRVVTHWNRLPKEAVDAPSLEVFKARLDVALGSLVWWLATLHTAGGLEPDDHWCADLQSLDTMQPMERKRQGYIHELIQTEERYMDDLQLVLEVRCLHVEVFGKTLPFWTVISFLFRALRVRKKTGGEKMPVQMIGDILAAELSHMQAYIRFCSCQLNGASLLQQKTDEEADFKDYLKKLALDPRCKGMPLSSFLLKPMQRITRYPLLIKSILENTPENHPDHSNLKLALERAEELCSQVNEGVREKENSDRLEWIQSHVQCEGLAEQPIFNSLTNCLGPRKLLHSGKLYKAKSSKELYGFLFNDFLLLTYMVKQFVSSGSDKLFSPKSNSQFKMYKMPVFLNEVLVKLPTDPSSDEPVFHISHIDRVYTLKTDNINERTAWVQKIKAASEQYIETEKKKREKAYQARSQKTSGIGRLMVHVIEATELKACKPNGKSNPYCEISMGSQSYTTRTMQDTLNPKWNFNCQFFIKDLYQDVLCITMFDRDQFSPDDFLGRTEIPVAKIRTEQESKGPTTKHLLLHEVPTGEVWVRFDLQLFDQKTLL</sequence>
<reference evidence="16" key="1">
    <citation type="submission" date="2025-08" db="UniProtKB">
        <authorList>
            <consortium name="Ensembl"/>
        </authorList>
    </citation>
    <scope>IDENTIFICATION</scope>
</reference>
<dbReference type="Pfam" id="PF00621">
    <property type="entry name" value="RhoGEF"/>
    <property type="match status" value="1"/>
</dbReference>
<dbReference type="Pfam" id="PF00168">
    <property type="entry name" value="C2"/>
    <property type="match status" value="1"/>
</dbReference>
<dbReference type="Gene3D" id="1.20.900.10">
    <property type="entry name" value="Dbl homology (DH) domain"/>
    <property type="match status" value="1"/>
</dbReference>
<dbReference type="FunFam" id="2.30.29.30:FF:000069">
    <property type="entry name" value="Intersectin 1"/>
    <property type="match status" value="1"/>
</dbReference>
<feature type="compositionally biased region" description="Low complexity" evidence="9">
    <location>
        <begin position="219"/>
        <end position="236"/>
    </location>
</feature>
<keyword evidence="8" id="KW-0175">Coiled coil</keyword>
<organism evidence="16 17">
    <name type="scientific">Pavo cristatus</name>
    <name type="common">Indian peafowl</name>
    <name type="synonym">Blue peafowl</name>
    <dbReference type="NCBI Taxonomy" id="9049"/>
    <lineage>
        <taxon>Eukaryota</taxon>
        <taxon>Metazoa</taxon>
        <taxon>Chordata</taxon>
        <taxon>Craniata</taxon>
        <taxon>Vertebrata</taxon>
        <taxon>Euteleostomi</taxon>
        <taxon>Archelosauria</taxon>
        <taxon>Archosauria</taxon>
        <taxon>Dinosauria</taxon>
        <taxon>Saurischia</taxon>
        <taxon>Theropoda</taxon>
        <taxon>Coelurosauria</taxon>
        <taxon>Aves</taxon>
        <taxon>Neognathae</taxon>
        <taxon>Galloanserae</taxon>
        <taxon>Galliformes</taxon>
        <taxon>Phasianidae</taxon>
        <taxon>Phasianinae</taxon>
        <taxon>Pavo</taxon>
    </lineage>
</organism>
<feature type="domain" description="PH" evidence="11">
    <location>
        <begin position="1152"/>
        <end position="1261"/>
    </location>
</feature>
<dbReference type="GO" id="GO:0035025">
    <property type="term" value="P:positive regulation of Rho protein signal transduction"/>
    <property type="evidence" value="ECO:0007669"/>
    <property type="project" value="TreeGrafter"/>
</dbReference>
<dbReference type="InterPro" id="IPR011992">
    <property type="entry name" value="EF-hand-dom_pair"/>
</dbReference>
<dbReference type="FunFam" id="1.10.238.10:FF:000055">
    <property type="entry name" value="Intersectin-1 isoform 1"/>
    <property type="match status" value="1"/>
</dbReference>
<feature type="domain" description="EF-hand" evidence="15">
    <location>
        <begin position="59"/>
        <end position="94"/>
    </location>
</feature>
<evidence type="ECO:0000256" key="9">
    <source>
        <dbReference type="SAM" id="MobiDB-lite"/>
    </source>
</evidence>
<dbReference type="SMART" id="SM00326">
    <property type="entry name" value="SH3"/>
    <property type="match status" value="2"/>
</dbReference>
<dbReference type="GO" id="GO:0005737">
    <property type="term" value="C:cytoplasm"/>
    <property type="evidence" value="ECO:0007669"/>
    <property type="project" value="UniProtKB-SubCell"/>
</dbReference>
<dbReference type="Pfam" id="PF00018">
    <property type="entry name" value="SH3_1"/>
    <property type="match status" value="2"/>
</dbReference>
<feature type="domain" description="C2" evidence="12">
    <location>
        <begin position="1269"/>
        <end position="1385"/>
    </location>
</feature>
<dbReference type="InterPro" id="IPR018247">
    <property type="entry name" value="EF_Hand_1_Ca_BS"/>
</dbReference>
<dbReference type="InterPro" id="IPR035739">
    <property type="entry name" value="Intersectin-2_SH3_3"/>
</dbReference>
<comment type="subcellular location">
    <subcellularLocation>
        <location evidence="1">Cytoplasm</location>
    </subcellularLocation>
</comment>
<evidence type="ECO:0000259" key="14">
    <source>
        <dbReference type="PROSITE" id="PS50031"/>
    </source>
</evidence>
<keyword evidence="17" id="KW-1185">Reference proteome</keyword>
<accession>A0A8C9F3Z9</accession>
<evidence type="ECO:0000256" key="4">
    <source>
        <dbReference type="ARBA" id="ARBA00022583"/>
    </source>
</evidence>
<dbReference type="SMART" id="SM00027">
    <property type="entry name" value="EH"/>
    <property type="match status" value="2"/>
</dbReference>
<name>A0A8C9F3Z9_PAVCR</name>
<dbReference type="FunFam" id="1.20.900.10:FF:000011">
    <property type="entry name" value="Intersectin 1"/>
    <property type="match status" value="1"/>
</dbReference>
<feature type="domain" description="SH3" evidence="10">
    <location>
        <begin position="742"/>
        <end position="800"/>
    </location>
</feature>
<dbReference type="InterPro" id="IPR036028">
    <property type="entry name" value="SH3-like_dom_sf"/>
</dbReference>
<evidence type="ECO:0000313" key="17">
    <source>
        <dbReference type="Proteomes" id="UP000694428"/>
    </source>
</evidence>
<dbReference type="Pfam" id="PF16652">
    <property type="entry name" value="PH_13"/>
    <property type="match status" value="1"/>
</dbReference>
<dbReference type="InterPro" id="IPR002048">
    <property type="entry name" value="EF_hand_dom"/>
</dbReference>
<dbReference type="InterPro" id="IPR000219">
    <property type="entry name" value="DH_dom"/>
</dbReference>
<dbReference type="PROSITE" id="PS50222">
    <property type="entry name" value="EF_HAND_2"/>
    <property type="match status" value="2"/>
</dbReference>
<feature type="region of interest" description="Disordered" evidence="9">
    <location>
        <begin position="633"/>
        <end position="713"/>
    </location>
</feature>
<keyword evidence="3" id="KW-0963">Cytoplasm</keyword>
<dbReference type="SMART" id="SM00325">
    <property type="entry name" value="RhoGEF"/>
    <property type="match status" value="1"/>
</dbReference>
<dbReference type="InterPro" id="IPR035899">
    <property type="entry name" value="DBL_dom_sf"/>
</dbReference>
<dbReference type="PRINTS" id="PR00452">
    <property type="entry name" value="SH3DOMAIN"/>
</dbReference>
<proteinExistence type="predicted"/>
<keyword evidence="4" id="KW-0254">Endocytosis</keyword>
<dbReference type="GO" id="GO:0006897">
    <property type="term" value="P:endocytosis"/>
    <property type="evidence" value="ECO:0007669"/>
    <property type="project" value="UniProtKB-KW"/>
</dbReference>
<dbReference type="InterPro" id="IPR011993">
    <property type="entry name" value="PH-like_dom_sf"/>
</dbReference>
<protein>
    <submittedName>
        <fullName evidence="16">Intersectin 2</fullName>
    </submittedName>
</protein>
<dbReference type="SUPFAM" id="SSF48065">
    <property type="entry name" value="DBL homology domain (DH-domain)"/>
    <property type="match status" value="1"/>
</dbReference>
<dbReference type="Gene3D" id="2.60.40.150">
    <property type="entry name" value="C2 domain"/>
    <property type="match status" value="1"/>
</dbReference>
<dbReference type="PROSITE" id="PS50002">
    <property type="entry name" value="SH3"/>
    <property type="match status" value="2"/>
</dbReference>
<evidence type="ECO:0000256" key="8">
    <source>
        <dbReference type="SAM" id="Coils"/>
    </source>
</evidence>
<dbReference type="CDD" id="cd08375">
    <property type="entry name" value="C2_Intersectin"/>
    <property type="match status" value="1"/>
</dbReference>
<dbReference type="CDD" id="cd00160">
    <property type="entry name" value="RhoGEF"/>
    <property type="match status" value="1"/>
</dbReference>
<dbReference type="Proteomes" id="UP000694428">
    <property type="component" value="Unplaced"/>
</dbReference>
<reference evidence="16" key="2">
    <citation type="submission" date="2025-09" db="UniProtKB">
        <authorList>
            <consortium name="Ensembl"/>
        </authorList>
    </citation>
    <scope>IDENTIFICATION</scope>
</reference>
<dbReference type="Gene3D" id="1.10.238.10">
    <property type="entry name" value="EF-hand"/>
    <property type="match status" value="2"/>
</dbReference>
<dbReference type="InterPro" id="IPR000261">
    <property type="entry name" value="EH_dom"/>
</dbReference>
<dbReference type="CDD" id="cd00052">
    <property type="entry name" value="EH"/>
    <property type="match status" value="1"/>
</dbReference>
<dbReference type="Gene3D" id="2.30.29.30">
    <property type="entry name" value="Pleckstrin-homology domain (PH domain)/Phosphotyrosine-binding domain (PTB)"/>
    <property type="match status" value="1"/>
</dbReference>
<dbReference type="PROSITE" id="PS50031">
    <property type="entry name" value="EH"/>
    <property type="match status" value="2"/>
</dbReference>
<dbReference type="CDD" id="cd11992">
    <property type="entry name" value="SH3_Intersectin2_3"/>
    <property type="match status" value="1"/>
</dbReference>
<dbReference type="InterPro" id="IPR001452">
    <property type="entry name" value="SH3_domain"/>
</dbReference>
<dbReference type="PANTHER" id="PTHR46006:SF6">
    <property type="entry name" value="INTERSECTIN-2 ISOFORM X1"/>
    <property type="match status" value="1"/>
</dbReference>
<dbReference type="SUPFAM" id="SSF50729">
    <property type="entry name" value="PH domain-like"/>
    <property type="match status" value="1"/>
</dbReference>
<dbReference type="Gene3D" id="2.30.30.40">
    <property type="entry name" value="SH3 Domains"/>
    <property type="match status" value="2"/>
</dbReference>
<evidence type="ECO:0000313" key="16">
    <source>
        <dbReference type="Ensembl" id="ENSPSTP00000009929.1"/>
    </source>
</evidence>
<feature type="domain" description="SH3" evidence="10">
    <location>
        <begin position="814"/>
        <end position="879"/>
    </location>
</feature>
<dbReference type="SMART" id="SM00239">
    <property type="entry name" value="C2"/>
    <property type="match status" value="1"/>
</dbReference>
<evidence type="ECO:0000259" key="15">
    <source>
        <dbReference type="PROSITE" id="PS50222"/>
    </source>
</evidence>
<evidence type="ECO:0000256" key="2">
    <source>
        <dbReference type="ARBA" id="ARBA00022443"/>
    </source>
</evidence>
<dbReference type="GO" id="GO:0005085">
    <property type="term" value="F:guanyl-nucleotide exchange factor activity"/>
    <property type="evidence" value="ECO:0007669"/>
    <property type="project" value="InterPro"/>
</dbReference>
<feature type="region of interest" description="Disordered" evidence="9">
    <location>
        <begin position="218"/>
        <end position="237"/>
    </location>
</feature>
<keyword evidence="6" id="KW-0106">Calcium</keyword>
<dbReference type="SMART" id="SM00233">
    <property type="entry name" value="PH"/>
    <property type="match status" value="1"/>
</dbReference>
<dbReference type="PROSITE" id="PS50010">
    <property type="entry name" value="DH_2"/>
    <property type="match status" value="1"/>
</dbReference>
<keyword evidence="5" id="KW-0479">Metal-binding</keyword>
<dbReference type="Ensembl" id="ENSPSTT00000010424.1">
    <property type="protein sequence ID" value="ENSPSTP00000009929.1"/>
    <property type="gene ID" value="ENSPSTG00000006961.1"/>
</dbReference>
<evidence type="ECO:0000256" key="3">
    <source>
        <dbReference type="ARBA" id="ARBA00022490"/>
    </source>
</evidence>
<dbReference type="InterPro" id="IPR051480">
    <property type="entry name" value="Endocytic_GEF_Adapter"/>
</dbReference>
<dbReference type="SUPFAM" id="SSF50044">
    <property type="entry name" value="SH3-domain"/>
    <property type="match status" value="2"/>
</dbReference>
<evidence type="ECO:0000259" key="13">
    <source>
        <dbReference type="PROSITE" id="PS50010"/>
    </source>
</evidence>
<evidence type="ECO:0000256" key="7">
    <source>
        <dbReference type="PROSITE-ProRule" id="PRU00192"/>
    </source>
</evidence>
<feature type="domain" description="DH" evidence="13">
    <location>
        <begin position="939"/>
        <end position="1113"/>
    </location>
</feature>
<dbReference type="GO" id="GO:0005509">
    <property type="term" value="F:calcium ion binding"/>
    <property type="evidence" value="ECO:0007669"/>
    <property type="project" value="InterPro"/>
</dbReference>
<keyword evidence="2 7" id="KW-0728">SH3 domain</keyword>
<dbReference type="InterPro" id="IPR001849">
    <property type="entry name" value="PH_domain"/>
</dbReference>
<evidence type="ECO:0000256" key="6">
    <source>
        <dbReference type="ARBA" id="ARBA00022837"/>
    </source>
</evidence>
<dbReference type="PANTHER" id="PTHR46006">
    <property type="entry name" value="RHO GUANINE NUCLEOTIDE EXCHANGE FACTOR AT 64C, ISOFORM A"/>
    <property type="match status" value="1"/>
</dbReference>
<dbReference type="InterPro" id="IPR035892">
    <property type="entry name" value="C2_domain_sf"/>
</dbReference>
<feature type="domain" description="EH" evidence="14">
    <location>
        <begin position="275"/>
        <end position="323"/>
    </location>
</feature>
<evidence type="ECO:0000259" key="12">
    <source>
        <dbReference type="PROSITE" id="PS50004"/>
    </source>
</evidence>
<feature type="domain" description="EF-hand" evidence="15">
    <location>
        <begin position="278"/>
        <end position="302"/>
    </location>
</feature>
<evidence type="ECO:0000259" key="11">
    <source>
        <dbReference type="PROSITE" id="PS50003"/>
    </source>
</evidence>
<evidence type="ECO:0000259" key="10">
    <source>
        <dbReference type="PROSITE" id="PS50002"/>
    </source>
</evidence>
<feature type="domain" description="EH" evidence="14">
    <location>
        <begin position="27"/>
        <end position="115"/>
    </location>
</feature>
<dbReference type="Pfam" id="PF12763">
    <property type="entry name" value="EH"/>
    <property type="match status" value="1"/>
</dbReference>
<dbReference type="PROSITE" id="PS50004">
    <property type="entry name" value="C2"/>
    <property type="match status" value="1"/>
</dbReference>
<dbReference type="SUPFAM" id="SSF49562">
    <property type="entry name" value="C2 domain (Calcium/lipid-binding domain, CaLB)"/>
    <property type="match status" value="1"/>
</dbReference>
<dbReference type="PROSITE" id="PS50003">
    <property type="entry name" value="PH_DOMAIN"/>
    <property type="match status" value="1"/>
</dbReference>